<proteinExistence type="predicted"/>
<gene>
    <name evidence="2" type="ORF">V6255_17375</name>
</gene>
<reference evidence="2 3" key="1">
    <citation type="submission" date="2024-02" db="EMBL/GenBank/DDBJ databases">
        <title>Bacteria isolated from the canopy kelp, Nereocystis luetkeana.</title>
        <authorList>
            <person name="Pfister C.A."/>
            <person name="Younker I.T."/>
            <person name="Light S.H."/>
        </authorList>
    </citation>
    <scope>NUCLEOTIDE SEQUENCE [LARGE SCALE GENOMIC DNA]</scope>
    <source>
        <strain evidence="2 3">TI.2.07</strain>
    </source>
</reference>
<keyword evidence="3" id="KW-1185">Reference proteome</keyword>
<sequence>MLSIMADVYSPLLALCGVYYLRFAMTKSFAIAFVAGYLYAYGFAFIELYFGWWQSMGANFSSHTVAVAVIVFALLSVNFKVGCYAFVSMMAYGFVMTQLEYHSWFDILTTILVCLPCWLLFSVVNRRSSRSSF</sequence>
<accession>A0ABU9HG66</accession>
<feature type="transmembrane region" description="Helical" evidence="1">
    <location>
        <begin position="107"/>
        <end position="124"/>
    </location>
</feature>
<name>A0ABU9HG66_9GAMM</name>
<evidence type="ECO:0000313" key="3">
    <source>
        <dbReference type="Proteomes" id="UP001366060"/>
    </source>
</evidence>
<dbReference type="EMBL" id="JBAKBA010000066">
    <property type="protein sequence ID" value="MEL0660904.1"/>
    <property type="molecule type" value="Genomic_DNA"/>
</dbReference>
<feature type="transmembrane region" description="Helical" evidence="1">
    <location>
        <begin position="29"/>
        <end position="53"/>
    </location>
</feature>
<keyword evidence="1" id="KW-0472">Membrane</keyword>
<dbReference type="RefSeq" id="WP_341629275.1">
    <property type="nucleotide sequence ID" value="NZ_JBAKBA010000066.1"/>
</dbReference>
<dbReference type="Proteomes" id="UP001366060">
    <property type="component" value="Unassembled WGS sequence"/>
</dbReference>
<feature type="transmembrane region" description="Helical" evidence="1">
    <location>
        <begin position="65"/>
        <end position="87"/>
    </location>
</feature>
<keyword evidence="1" id="KW-0812">Transmembrane</keyword>
<organism evidence="2 3">
    <name type="scientific">Psychromonas arctica</name>
    <dbReference type="NCBI Taxonomy" id="168275"/>
    <lineage>
        <taxon>Bacteria</taxon>
        <taxon>Pseudomonadati</taxon>
        <taxon>Pseudomonadota</taxon>
        <taxon>Gammaproteobacteria</taxon>
        <taxon>Alteromonadales</taxon>
        <taxon>Psychromonadaceae</taxon>
        <taxon>Psychromonas</taxon>
    </lineage>
</organism>
<protein>
    <submittedName>
        <fullName evidence="2">Uncharacterized protein</fullName>
    </submittedName>
</protein>
<evidence type="ECO:0000313" key="2">
    <source>
        <dbReference type="EMBL" id="MEL0660904.1"/>
    </source>
</evidence>
<comment type="caution">
    <text evidence="2">The sequence shown here is derived from an EMBL/GenBank/DDBJ whole genome shotgun (WGS) entry which is preliminary data.</text>
</comment>
<keyword evidence="1" id="KW-1133">Transmembrane helix</keyword>
<evidence type="ECO:0000256" key="1">
    <source>
        <dbReference type="SAM" id="Phobius"/>
    </source>
</evidence>